<evidence type="ECO:0000259" key="3">
    <source>
        <dbReference type="Pfam" id="PF01464"/>
    </source>
</evidence>
<sequence>MWRGILAAGGILAAVFLALSCLATQAPVADDGEAPQVRALLAQAWASEAGLGVHRNPLVASALYGQAGKLGSAEGFYRAGRIQLSLGFGPAQLNYAACLFAAASQLGHHEAREALERLNDELPMASLACAEDTGAILQMANFDLDRYVSGLPPPRRKIVALIRQLAPRFGIDPRLALAVATVESNLDPWAVSPKRAMGVMQLIPETAERFNVKRPFDAEQNIRGGLAYLRWLQQYYQGDTVRMVAAYNAGEGAVDRYRGIPPYMETVLYVSRVLGFSGRSLAALPAAAAGASAIVSAK</sequence>
<dbReference type="InterPro" id="IPR023346">
    <property type="entry name" value="Lysozyme-like_dom_sf"/>
</dbReference>
<dbReference type="GO" id="GO:0008933">
    <property type="term" value="F:peptidoglycan lytic transglycosylase activity"/>
    <property type="evidence" value="ECO:0007669"/>
    <property type="project" value="InterPro"/>
</dbReference>
<feature type="chain" id="PRO_5036757059" evidence="2">
    <location>
        <begin position="30"/>
        <end position="298"/>
    </location>
</feature>
<gene>
    <name evidence="4" type="ORF">IWH25_14260</name>
</gene>
<evidence type="ECO:0000313" key="4">
    <source>
        <dbReference type="EMBL" id="QRJ62911.1"/>
    </source>
</evidence>
<evidence type="ECO:0000313" key="5">
    <source>
        <dbReference type="Proteomes" id="UP000663444"/>
    </source>
</evidence>
<dbReference type="SUPFAM" id="SSF53955">
    <property type="entry name" value="Lysozyme-like"/>
    <property type="match status" value="1"/>
</dbReference>
<dbReference type="CDD" id="cd00254">
    <property type="entry name" value="LT-like"/>
    <property type="match status" value="1"/>
</dbReference>
<dbReference type="InterPro" id="IPR000189">
    <property type="entry name" value="Transglyc_AS"/>
</dbReference>
<dbReference type="PROSITE" id="PS00922">
    <property type="entry name" value="TRANSGLYCOSYLASE"/>
    <property type="match status" value="1"/>
</dbReference>
<feature type="domain" description="Transglycosylase SLT" evidence="3">
    <location>
        <begin position="161"/>
        <end position="258"/>
    </location>
</feature>
<dbReference type="RefSeq" id="WP_203386441.1">
    <property type="nucleotide sequence ID" value="NZ_CP064781.1"/>
</dbReference>
<organism evidence="4 5">
    <name type="scientific">Azospira restricta</name>
    <dbReference type="NCBI Taxonomy" id="404405"/>
    <lineage>
        <taxon>Bacteria</taxon>
        <taxon>Pseudomonadati</taxon>
        <taxon>Pseudomonadota</taxon>
        <taxon>Betaproteobacteria</taxon>
        <taxon>Rhodocyclales</taxon>
        <taxon>Rhodocyclaceae</taxon>
        <taxon>Azospira</taxon>
    </lineage>
</organism>
<evidence type="ECO:0000256" key="1">
    <source>
        <dbReference type="ARBA" id="ARBA00007734"/>
    </source>
</evidence>
<dbReference type="Proteomes" id="UP000663444">
    <property type="component" value="Chromosome"/>
</dbReference>
<dbReference type="Gene3D" id="1.10.530.10">
    <property type="match status" value="1"/>
</dbReference>
<keyword evidence="5" id="KW-1185">Reference proteome</keyword>
<feature type="signal peptide" evidence="2">
    <location>
        <begin position="1"/>
        <end position="29"/>
    </location>
</feature>
<comment type="similarity">
    <text evidence="1">Belongs to the transglycosylase Slt family.</text>
</comment>
<dbReference type="EMBL" id="CP064781">
    <property type="protein sequence ID" value="QRJ62911.1"/>
    <property type="molecule type" value="Genomic_DNA"/>
</dbReference>
<keyword evidence="2" id="KW-0732">Signal</keyword>
<dbReference type="GO" id="GO:0000270">
    <property type="term" value="P:peptidoglycan metabolic process"/>
    <property type="evidence" value="ECO:0007669"/>
    <property type="project" value="InterPro"/>
</dbReference>
<dbReference type="PANTHER" id="PTHR37423">
    <property type="entry name" value="SOLUBLE LYTIC MUREIN TRANSGLYCOSYLASE-RELATED"/>
    <property type="match status" value="1"/>
</dbReference>
<accession>A0A974PX33</accession>
<dbReference type="Pfam" id="PF01464">
    <property type="entry name" value="SLT"/>
    <property type="match status" value="1"/>
</dbReference>
<dbReference type="AlphaFoldDB" id="A0A974PX33"/>
<dbReference type="GO" id="GO:0016020">
    <property type="term" value="C:membrane"/>
    <property type="evidence" value="ECO:0007669"/>
    <property type="project" value="InterPro"/>
</dbReference>
<dbReference type="KEGG" id="ares:IWH25_14260"/>
<dbReference type="InterPro" id="IPR008258">
    <property type="entry name" value="Transglycosylase_SLT_dom_1"/>
</dbReference>
<proteinExistence type="inferred from homology"/>
<evidence type="ECO:0000256" key="2">
    <source>
        <dbReference type="SAM" id="SignalP"/>
    </source>
</evidence>
<dbReference type="PROSITE" id="PS51257">
    <property type="entry name" value="PROKAR_LIPOPROTEIN"/>
    <property type="match status" value="1"/>
</dbReference>
<name>A0A974PX33_9RHOO</name>
<reference evidence="4" key="1">
    <citation type="submission" date="2020-11" db="EMBL/GenBank/DDBJ databases">
        <title>Azospira restricta DSM 18626 genome sequence.</title>
        <authorList>
            <person name="Moe W.M."/>
        </authorList>
    </citation>
    <scope>NUCLEOTIDE SEQUENCE</scope>
    <source>
        <strain evidence="4">DSM 18626</strain>
    </source>
</reference>
<dbReference type="PANTHER" id="PTHR37423:SF2">
    <property type="entry name" value="MEMBRANE-BOUND LYTIC MUREIN TRANSGLYCOSYLASE C"/>
    <property type="match status" value="1"/>
</dbReference>
<protein>
    <submittedName>
        <fullName evidence="4">Lytic transglycosylase domain-containing protein</fullName>
    </submittedName>
</protein>